<dbReference type="RefSeq" id="WP_307237706.1">
    <property type="nucleotide sequence ID" value="NZ_JAUSQZ010000001.1"/>
</dbReference>
<dbReference type="SUPFAM" id="SSF141868">
    <property type="entry name" value="EAL domain-like"/>
    <property type="match status" value="1"/>
</dbReference>
<keyword evidence="4" id="KW-1185">Reference proteome</keyword>
<feature type="domain" description="EAL" evidence="2">
    <location>
        <begin position="43"/>
        <end position="284"/>
    </location>
</feature>
<dbReference type="SMART" id="SM00052">
    <property type="entry name" value="EAL"/>
    <property type="match status" value="1"/>
</dbReference>
<comment type="caution">
    <text evidence="3">The sequence shown here is derived from an EMBL/GenBank/DDBJ whole genome shotgun (WGS) entry which is preliminary data.</text>
</comment>
<dbReference type="SUPFAM" id="SSF55781">
    <property type="entry name" value="GAF domain-like"/>
    <property type="match status" value="1"/>
</dbReference>
<sequence>MASASVPSARRGSATHEDGHCDRSGSSHPVAGSLHNVSADAARRLQQAAVRRVVSGGGPEIVYQPQLSLSRMTVEGYEALARFPDSPIRGTEDWFTRARELGLGIALETSAVERALARRHERPAGTTIAVNVSPAVLTSPSFASVLPDDLTGVEIELTEHEWSPGTGPLRRSLDHLRERGARIAIDDVGTAHSGLRRVIDLSPDKLKLDRVLVQGVAHSSSKAALIRAVVDLAEQIGATVCAEGVENLDDLEAVADLDVASAQGWAIGMPESDFRDAEPGAVRSAEDRLVVMLSGGHRASLPPQTYAAQSPTVPIRVEAPTPATPAVPGSQPGASPIDLRSTPPVADVEELLTRLTTVTDLPALHSLVGGCGQVLGADSMVVSVLSADGATLAAAHHPGTFGETFPLTGYPLTQVCLSTRTVIPVYRGDEPVTDRAPGEQSECDLLHRTGFETVLMVPVISRDRVIGLLECYRRDDAPWSRRQIRSARTVAAMLGPVMDGLLT</sequence>
<evidence type="ECO:0000256" key="1">
    <source>
        <dbReference type="SAM" id="MobiDB-lite"/>
    </source>
</evidence>
<evidence type="ECO:0000259" key="2">
    <source>
        <dbReference type="PROSITE" id="PS50883"/>
    </source>
</evidence>
<dbReference type="InterPro" id="IPR035919">
    <property type="entry name" value="EAL_sf"/>
</dbReference>
<dbReference type="Pfam" id="PF01590">
    <property type="entry name" value="GAF"/>
    <property type="match status" value="1"/>
</dbReference>
<evidence type="ECO:0000313" key="4">
    <source>
        <dbReference type="Proteomes" id="UP001235712"/>
    </source>
</evidence>
<dbReference type="InterPro" id="IPR003018">
    <property type="entry name" value="GAF"/>
</dbReference>
<proteinExistence type="predicted"/>
<dbReference type="Gene3D" id="3.20.20.450">
    <property type="entry name" value="EAL domain"/>
    <property type="match status" value="1"/>
</dbReference>
<dbReference type="Proteomes" id="UP001235712">
    <property type="component" value="Unassembled WGS sequence"/>
</dbReference>
<dbReference type="PANTHER" id="PTHR33121">
    <property type="entry name" value="CYCLIC DI-GMP PHOSPHODIESTERASE PDEF"/>
    <property type="match status" value="1"/>
</dbReference>
<accession>A0ABT9NW94</accession>
<dbReference type="Pfam" id="PF00563">
    <property type="entry name" value="EAL"/>
    <property type="match status" value="1"/>
</dbReference>
<feature type="region of interest" description="Disordered" evidence="1">
    <location>
        <begin position="1"/>
        <end position="33"/>
    </location>
</feature>
<dbReference type="EMBL" id="JAUSQZ010000001">
    <property type="protein sequence ID" value="MDP9824691.1"/>
    <property type="molecule type" value="Genomic_DNA"/>
</dbReference>
<gene>
    <name evidence="3" type="ORF">J2S57_000440</name>
</gene>
<name>A0ABT9NW94_9ACTN</name>
<feature type="compositionally biased region" description="Basic and acidic residues" evidence="1">
    <location>
        <begin position="14"/>
        <end position="25"/>
    </location>
</feature>
<dbReference type="PANTHER" id="PTHR33121:SF76">
    <property type="entry name" value="SIGNALING PROTEIN"/>
    <property type="match status" value="1"/>
</dbReference>
<dbReference type="InterPro" id="IPR001633">
    <property type="entry name" value="EAL_dom"/>
</dbReference>
<dbReference type="CDD" id="cd01948">
    <property type="entry name" value="EAL"/>
    <property type="match status" value="1"/>
</dbReference>
<organism evidence="3 4">
    <name type="scientific">Kineosporia succinea</name>
    <dbReference type="NCBI Taxonomy" id="84632"/>
    <lineage>
        <taxon>Bacteria</taxon>
        <taxon>Bacillati</taxon>
        <taxon>Actinomycetota</taxon>
        <taxon>Actinomycetes</taxon>
        <taxon>Kineosporiales</taxon>
        <taxon>Kineosporiaceae</taxon>
        <taxon>Kineosporia</taxon>
    </lineage>
</organism>
<dbReference type="Gene3D" id="3.30.450.40">
    <property type="match status" value="1"/>
</dbReference>
<reference evidence="3 4" key="1">
    <citation type="submission" date="2023-07" db="EMBL/GenBank/DDBJ databases">
        <title>Sequencing the genomes of 1000 actinobacteria strains.</title>
        <authorList>
            <person name="Klenk H.-P."/>
        </authorList>
    </citation>
    <scope>NUCLEOTIDE SEQUENCE [LARGE SCALE GENOMIC DNA]</scope>
    <source>
        <strain evidence="3 4">DSM 44388</strain>
    </source>
</reference>
<dbReference type="PROSITE" id="PS50883">
    <property type="entry name" value="EAL"/>
    <property type="match status" value="1"/>
</dbReference>
<dbReference type="InterPro" id="IPR029016">
    <property type="entry name" value="GAF-like_dom_sf"/>
</dbReference>
<dbReference type="InterPro" id="IPR050706">
    <property type="entry name" value="Cyclic-di-GMP_PDE-like"/>
</dbReference>
<evidence type="ECO:0000313" key="3">
    <source>
        <dbReference type="EMBL" id="MDP9824691.1"/>
    </source>
</evidence>
<protein>
    <submittedName>
        <fullName evidence="3">EAL domain-containing protein (Putative c-di-GMP-specific phosphodiesterase class I)</fullName>
    </submittedName>
</protein>